<feature type="compositionally biased region" description="Polar residues" evidence="1">
    <location>
        <begin position="311"/>
        <end position="323"/>
    </location>
</feature>
<name>G7DWT0_MIXOS</name>
<comment type="caution">
    <text evidence="3">The sequence shown here is derived from an EMBL/GenBank/DDBJ whole genome shotgun (WGS) entry which is preliminary data.</text>
</comment>
<organism evidence="3 4">
    <name type="scientific">Mixia osmundae (strain CBS 9802 / IAM 14324 / JCM 22182 / KY 12970)</name>
    <dbReference type="NCBI Taxonomy" id="764103"/>
    <lineage>
        <taxon>Eukaryota</taxon>
        <taxon>Fungi</taxon>
        <taxon>Dikarya</taxon>
        <taxon>Basidiomycota</taxon>
        <taxon>Pucciniomycotina</taxon>
        <taxon>Mixiomycetes</taxon>
        <taxon>Mixiales</taxon>
        <taxon>Mixiaceae</taxon>
        <taxon>Mixia</taxon>
    </lineage>
</organism>
<dbReference type="GO" id="GO:0032955">
    <property type="term" value="P:regulation of division septum assembly"/>
    <property type="evidence" value="ECO:0007669"/>
    <property type="project" value="TreeGrafter"/>
</dbReference>
<evidence type="ECO:0000259" key="2">
    <source>
        <dbReference type="PROSITE" id="PS50010"/>
    </source>
</evidence>
<feature type="compositionally biased region" description="Polar residues" evidence="1">
    <location>
        <begin position="695"/>
        <end position="708"/>
    </location>
</feature>
<proteinExistence type="predicted"/>
<feature type="compositionally biased region" description="Polar residues" evidence="1">
    <location>
        <begin position="830"/>
        <end position="846"/>
    </location>
</feature>
<feature type="compositionally biased region" description="Polar residues" evidence="1">
    <location>
        <begin position="287"/>
        <end position="301"/>
    </location>
</feature>
<feature type="region of interest" description="Disordered" evidence="1">
    <location>
        <begin position="1572"/>
        <end position="1600"/>
    </location>
</feature>
<evidence type="ECO:0000256" key="1">
    <source>
        <dbReference type="SAM" id="MobiDB-lite"/>
    </source>
</evidence>
<dbReference type="GO" id="GO:0005737">
    <property type="term" value="C:cytoplasm"/>
    <property type="evidence" value="ECO:0007669"/>
    <property type="project" value="TreeGrafter"/>
</dbReference>
<keyword evidence="4" id="KW-1185">Reference proteome</keyword>
<dbReference type="HOGENOM" id="CLU_240593_0_0_1"/>
<feature type="compositionally biased region" description="Polar residues" evidence="1">
    <location>
        <begin position="785"/>
        <end position="803"/>
    </location>
</feature>
<dbReference type="EMBL" id="BABT02000054">
    <property type="protein sequence ID" value="GAA95027.1"/>
    <property type="molecule type" value="Genomic_DNA"/>
</dbReference>
<protein>
    <recommendedName>
        <fullName evidence="2">DH domain-containing protein</fullName>
    </recommendedName>
</protein>
<feature type="region of interest" description="Disordered" evidence="1">
    <location>
        <begin position="589"/>
        <end position="621"/>
    </location>
</feature>
<dbReference type="InterPro" id="IPR027267">
    <property type="entry name" value="AH/BAR_dom_sf"/>
</dbReference>
<feature type="domain" description="DH" evidence="2">
    <location>
        <begin position="921"/>
        <end position="1185"/>
    </location>
</feature>
<evidence type="ECO:0000313" key="4">
    <source>
        <dbReference type="Proteomes" id="UP000009131"/>
    </source>
</evidence>
<feature type="region of interest" description="Disordered" evidence="1">
    <location>
        <begin position="1485"/>
        <end position="1534"/>
    </location>
</feature>
<dbReference type="Proteomes" id="UP000009131">
    <property type="component" value="Unassembled WGS sequence"/>
</dbReference>
<dbReference type="Pfam" id="PF00621">
    <property type="entry name" value="RhoGEF"/>
    <property type="match status" value="1"/>
</dbReference>
<dbReference type="Gene3D" id="1.20.1270.60">
    <property type="entry name" value="Arfaptin homology (AH) domain/BAR domain"/>
    <property type="match status" value="1"/>
</dbReference>
<dbReference type="InterPro" id="IPR035899">
    <property type="entry name" value="DBL_dom_sf"/>
</dbReference>
<feature type="region of interest" description="Disordered" evidence="1">
    <location>
        <begin position="1203"/>
        <end position="1233"/>
    </location>
</feature>
<dbReference type="SUPFAM" id="SSF48065">
    <property type="entry name" value="DBL homology domain (DH-domain)"/>
    <property type="match status" value="1"/>
</dbReference>
<feature type="compositionally biased region" description="Low complexity" evidence="1">
    <location>
        <begin position="721"/>
        <end position="735"/>
    </location>
</feature>
<feature type="compositionally biased region" description="Polar residues" evidence="1">
    <location>
        <begin position="81"/>
        <end position="94"/>
    </location>
</feature>
<feature type="compositionally biased region" description="Basic and acidic residues" evidence="1">
    <location>
        <begin position="11"/>
        <end position="22"/>
    </location>
</feature>
<feature type="compositionally biased region" description="Low complexity" evidence="1">
    <location>
        <begin position="229"/>
        <end position="249"/>
    </location>
</feature>
<feature type="compositionally biased region" description="Polar residues" evidence="1">
    <location>
        <begin position="174"/>
        <end position="192"/>
    </location>
</feature>
<dbReference type="OMA" id="HSLHENA"/>
<dbReference type="STRING" id="764103.G7DWT0"/>
<dbReference type="GO" id="GO:0031991">
    <property type="term" value="P:regulation of actomyosin contractile ring contraction"/>
    <property type="evidence" value="ECO:0007669"/>
    <property type="project" value="TreeGrafter"/>
</dbReference>
<dbReference type="PANTHER" id="PTHR22834">
    <property type="entry name" value="NUCLEAR FUSION PROTEIN FUS2"/>
    <property type="match status" value="1"/>
</dbReference>
<sequence>MASQRTPPSPEDVRVRRTAWREDDSDSSSSSSVRSTTPAPSASASRKSSRNVLYGRGSSPVPGTSPGAENSFSRPKRSGRTPLSPSQAATTTGSPDVKKQGSRMFPDTSKPLPPLHRSSADSLSRGKDARVGLGLAQPSATGRQRSDSLSSSSSDVPRKSRTSSTPDLGRTVSAPRTSKPSSKTASPQQLSKRGSGLFGVRSRDSGYIQYDPESIAMGRTASGSKREGGSSSSSLHSRSARRTSSSSNRHQSPAELGFVAVSQSLSNESGSASTSTTGRSGSRPHSPYQSGSSEFPASAQPQRRIPLGSRLSYSSIEAPSPTLSDSKSISSQSDRRRSGAPVNRARASSAQLSPRIWTTELAQPVDKVNSSEGEMDKFSEAESTTSSRRSRRSTEQSLRLIGRGGIATPPAVREDASDGAYLDVKARPSLDEPDTAPRVANSRKAPVPLPAKSPRRSQTIAMVPDHRSASSPARIALPTLTVQSASPSPRKPQIPLEINDEGAEQTPTSASPIRHDYAGFPDTAADTPVDAEPAEPESVPMPRIRSAGTIAAEPTQRNSWSPLSLALGLPNLVGLGTSTLKGFRPADLATPTEAEVQETRLVSPDLHPKGHNKHDSITSLASSRSDWSAYSVYASESPAWESHSPTSPAFNAASFNQIQEESEDDDAGDDSEEAQRARQARKAAEADRRKRTAIMFSQQADRMANDTSPTDRTRPPLRVVPSTSPPAAGSYSPGSFTQEALFNTDPYPGAAMPSSPRRGNTEDGSAPRTPPRTRSKASRAPGEATSMTRRSSNASLISQNRGNSPDLPRRQSSLSIEKMEAKTKRRDRSGSSSPTAFRNSPVSTPGLSAYATPDVTTPPDVNALNKADLINPRAPRQVSGGIMQVAAADEKVSKRLTQTGDKLQEHLQAEQVALTHRQQQRRGWAIQELLRTEAAFATDMAILRDVYLARARGMDLHAISKHISEVEYAPPTQPMEFHEPGLSHSTATSERLANGRISSTAFSPSASFTSSFATLVAPSTTSLDAPLSAHDIKKIFLNLEDVASFSERFSTLLHSAQGTLGQQSMDGQSATIVGDTIGATFVEMLPRIQSIYTRYCSRHDAAIQRLSEMTPFIGDYLAECRDLCRTMTNAWDLASLLIKPVQRVLKYPLLIDAILSNTASDHPDYNALRRANEAILAVAEDINEAKRRHELIGKALGRGSAKSASKVDVSTSKATKKRPENSHSRASLSSVTKKFGRASQKARQELGMDAPLQIEQSLTHLIEELDAKEAAIRNFRSAAKAWSRSVAAYLASQISLLEQWALCNARIDVSAMMSIADRGEKSLLNSALTVIRLSVADWQKMDIQLRALLTNRIDPLLILLKNPRIVIANCQDKLLDKERYKNAKGSADRAKGLEAATACDALTLQLTEELPRLCVSMTRYFDIVLVQWAQIQAGYFSKSHAHWASIRLPASSTDAPGSSLVMQWWLKHKNASEVYEQLLLSNDSSRRPSLRESTEGDPADTISLVESSRGPSFKSVGEASPSMMSSTTTPEGSIHARRATTDAVIDADTVSINERPARASLPLSSGAAATARHWLSRRRSRPRINSDEGGLTPENEEVPPMPTVLPALGFQKESVKASAATNSSLGTNVGGESRALEDKPVLYRVRAVDDTDSTSPNGSATTYPIISQRAGDVYEVLHVDAPERPDTWLFVRTVYKSYGWVSAVGVTLLP</sequence>
<feature type="region of interest" description="Disordered" evidence="1">
    <location>
        <begin position="659"/>
        <end position="860"/>
    </location>
</feature>
<dbReference type="eggNOG" id="KOG3519">
    <property type="taxonomic scope" value="Eukaryota"/>
</dbReference>
<dbReference type="SUPFAM" id="SSF103657">
    <property type="entry name" value="BAR/IMD domain-like"/>
    <property type="match status" value="1"/>
</dbReference>
<reference evidence="3 4" key="1">
    <citation type="journal article" date="2011" name="J. Gen. Appl. Microbiol.">
        <title>Draft genome sequencing of the enigmatic basidiomycete Mixia osmundae.</title>
        <authorList>
            <person name="Nishida H."/>
            <person name="Nagatsuka Y."/>
            <person name="Sugiyama J."/>
        </authorList>
    </citation>
    <scope>NUCLEOTIDE SEQUENCE [LARGE SCALE GENOMIC DNA]</scope>
    <source>
        <strain evidence="4">CBS 9802 / IAM 14324 / JCM 22182 / KY 12970</strain>
    </source>
</reference>
<dbReference type="InParanoid" id="G7DWT0"/>
<feature type="compositionally biased region" description="Basic and acidic residues" evidence="1">
    <location>
        <begin position="1485"/>
        <end position="1494"/>
    </location>
</feature>
<dbReference type="RefSeq" id="XP_014566423.1">
    <property type="nucleotide sequence ID" value="XM_014710937.1"/>
</dbReference>
<dbReference type="SMART" id="SM00325">
    <property type="entry name" value="RhoGEF"/>
    <property type="match status" value="1"/>
</dbReference>
<dbReference type="CDD" id="cd00160">
    <property type="entry name" value="RhoGEF"/>
    <property type="match status" value="1"/>
</dbReference>
<feature type="compositionally biased region" description="Acidic residues" evidence="1">
    <location>
        <begin position="660"/>
        <end position="672"/>
    </location>
</feature>
<dbReference type="PROSITE" id="PS50010">
    <property type="entry name" value="DH_2"/>
    <property type="match status" value="1"/>
</dbReference>
<dbReference type="GO" id="GO:0005085">
    <property type="term" value="F:guanyl-nucleotide exchange factor activity"/>
    <property type="evidence" value="ECO:0007669"/>
    <property type="project" value="InterPro"/>
</dbReference>
<dbReference type="InterPro" id="IPR051492">
    <property type="entry name" value="Dynamin-Rho_GEF"/>
</dbReference>
<feature type="compositionally biased region" description="Low complexity" evidence="1">
    <location>
        <begin position="264"/>
        <end position="281"/>
    </location>
</feature>
<dbReference type="OrthoDB" id="10256089at2759"/>
<accession>G7DWT0</accession>
<dbReference type="PANTHER" id="PTHR22834:SF20">
    <property type="entry name" value="SH3 DOMAIN-CONTAINING PROTEIN"/>
    <property type="match status" value="1"/>
</dbReference>
<feature type="region of interest" description="Disordered" evidence="1">
    <location>
        <begin position="1"/>
        <end position="543"/>
    </location>
</feature>
<dbReference type="InterPro" id="IPR000219">
    <property type="entry name" value="DH_dom"/>
</dbReference>
<gene>
    <name evidence="3" type="primary">Mo01682</name>
    <name evidence="3" type="ORF">E5Q_01682</name>
</gene>
<feature type="compositionally biased region" description="Low complexity" evidence="1">
    <location>
        <begin position="27"/>
        <end position="46"/>
    </location>
</feature>
<feature type="compositionally biased region" description="Low complexity" evidence="1">
    <location>
        <begin position="1520"/>
        <end position="1530"/>
    </location>
</feature>
<reference evidence="3 4" key="2">
    <citation type="journal article" date="2012" name="Open Biol.">
        <title>Characteristics of nucleosomes and linker DNA regions on the genome of the basidiomycete Mixia osmundae revealed by mono- and dinucleosome mapping.</title>
        <authorList>
            <person name="Nishida H."/>
            <person name="Kondo S."/>
            <person name="Matsumoto T."/>
            <person name="Suzuki Y."/>
            <person name="Yoshikawa H."/>
            <person name="Taylor T.D."/>
            <person name="Sugiyama J."/>
        </authorList>
    </citation>
    <scope>NUCLEOTIDE SEQUENCE [LARGE SCALE GENOMIC DNA]</scope>
    <source>
        <strain evidence="4">CBS 9802 / IAM 14324 / JCM 22182 / KY 12970</strain>
    </source>
</reference>
<evidence type="ECO:0000313" key="3">
    <source>
        <dbReference type="EMBL" id="GAA95027.1"/>
    </source>
</evidence>
<dbReference type="RefSeq" id="XP_014564756.1">
    <property type="nucleotide sequence ID" value="XM_014709270.1"/>
</dbReference>
<dbReference type="Gene3D" id="1.20.900.10">
    <property type="entry name" value="Dbl homology (DH) domain"/>
    <property type="match status" value="1"/>
</dbReference>